<reference evidence="2 3" key="1">
    <citation type="submission" date="2021-01" db="EMBL/GenBank/DDBJ databases">
        <title>Whole genome shotgun sequence of Planotetraspora kaengkrachanensis NBRC 104272.</title>
        <authorList>
            <person name="Komaki H."/>
            <person name="Tamura T."/>
        </authorList>
    </citation>
    <scope>NUCLEOTIDE SEQUENCE [LARGE SCALE GENOMIC DNA]</scope>
    <source>
        <strain evidence="2 3">NBRC 104272</strain>
    </source>
</reference>
<dbReference type="PANTHER" id="PTHR35400">
    <property type="entry name" value="SLR1083 PROTEIN"/>
    <property type="match status" value="1"/>
</dbReference>
<comment type="caution">
    <text evidence="2">The sequence shown here is derived from an EMBL/GenBank/DDBJ whole genome shotgun (WGS) entry which is preliminary data.</text>
</comment>
<dbReference type="InterPro" id="IPR011335">
    <property type="entry name" value="Restrct_endonuc-II-like"/>
</dbReference>
<sequence>MATSSNDSDAAVGGSIALEYWPAPSARGWTADDLDHLPPEGPNGEPDFFKHVELIDGALVFMSPRRRFHQRVARGLTERLDAQAPGQLVAVDQMDVKVGPRMRPCPDVLVVTAEAAADDERTFYVPSEVRLVIEVVSPDSVDRDRKTKPQRYGEAGIPHFWRVEEDDGRPVVYVYEIDPATGSYGLTGIHHERLAVPVPFPIDIDLGALVK</sequence>
<name>A0A8J3PRD5_9ACTN</name>
<gene>
    <name evidence="2" type="ORF">Pka01_14460</name>
</gene>
<keyword evidence="3" id="KW-1185">Reference proteome</keyword>
<dbReference type="SUPFAM" id="SSF52980">
    <property type="entry name" value="Restriction endonuclease-like"/>
    <property type="match status" value="1"/>
</dbReference>
<dbReference type="AlphaFoldDB" id="A0A8J3PRD5"/>
<protein>
    <recommendedName>
        <fullName evidence="1">Putative restriction endonuclease domain-containing protein</fullName>
    </recommendedName>
</protein>
<dbReference type="InterPro" id="IPR012296">
    <property type="entry name" value="Nuclease_put_TT1808"/>
</dbReference>
<proteinExistence type="predicted"/>
<feature type="domain" description="Putative restriction endonuclease" evidence="1">
    <location>
        <begin position="50"/>
        <end position="201"/>
    </location>
</feature>
<evidence type="ECO:0000259" key="1">
    <source>
        <dbReference type="Pfam" id="PF05685"/>
    </source>
</evidence>
<evidence type="ECO:0000313" key="3">
    <source>
        <dbReference type="Proteomes" id="UP000630097"/>
    </source>
</evidence>
<dbReference type="Gene3D" id="3.90.1570.10">
    <property type="entry name" value="tt1808, chain A"/>
    <property type="match status" value="1"/>
</dbReference>
<organism evidence="2 3">
    <name type="scientific">Planotetraspora kaengkrachanensis</name>
    <dbReference type="NCBI Taxonomy" id="575193"/>
    <lineage>
        <taxon>Bacteria</taxon>
        <taxon>Bacillati</taxon>
        <taxon>Actinomycetota</taxon>
        <taxon>Actinomycetes</taxon>
        <taxon>Streptosporangiales</taxon>
        <taxon>Streptosporangiaceae</taxon>
        <taxon>Planotetraspora</taxon>
    </lineage>
</organism>
<dbReference type="InterPro" id="IPR008538">
    <property type="entry name" value="Uma2"/>
</dbReference>
<dbReference type="Proteomes" id="UP000630097">
    <property type="component" value="Unassembled WGS sequence"/>
</dbReference>
<dbReference type="RefSeq" id="WP_203881806.1">
    <property type="nucleotide sequence ID" value="NZ_BAABHH010000006.1"/>
</dbReference>
<accession>A0A8J3PRD5</accession>
<dbReference type="CDD" id="cd06260">
    <property type="entry name" value="DUF820-like"/>
    <property type="match status" value="1"/>
</dbReference>
<evidence type="ECO:0000313" key="2">
    <source>
        <dbReference type="EMBL" id="GIG78319.1"/>
    </source>
</evidence>
<dbReference type="Pfam" id="PF05685">
    <property type="entry name" value="Uma2"/>
    <property type="match status" value="1"/>
</dbReference>
<dbReference type="PANTHER" id="PTHR35400:SF3">
    <property type="entry name" value="SLL1072 PROTEIN"/>
    <property type="match status" value="1"/>
</dbReference>
<dbReference type="EMBL" id="BONV01000004">
    <property type="protein sequence ID" value="GIG78319.1"/>
    <property type="molecule type" value="Genomic_DNA"/>
</dbReference>